<keyword evidence="2" id="KW-0646">Protease inhibitor</keyword>
<reference evidence="12" key="1">
    <citation type="thesis" date="2020" institute="ProQuest LLC" country="789 East Eisenhower Parkway, Ann Arbor, MI, USA">
        <title>Comparative Genomics and Chromosome Evolution.</title>
        <authorList>
            <person name="Mudd A.B."/>
        </authorList>
    </citation>
    <scope>NUCLEOTIDE SEQUENCE</scope>
    <source>
        <strain evidence="12">HN-11 Male</strain>
        <tissue evidence="12">Kidney and liver</tissue>
    </source>
</reference>
<dbReference type="Pfam" id="PF07502">
    <property type="entry name" value="MANEC"/>
    <property type="match status" value="1"/>
</dbReference>
<proteinExistence type="predicted"/>
<dbReference type="AlphaFoldDB" id="A0A8J6JYP8"/>
<keyword evidence="7" id="KW-0325">Glycoprotein</keyword>
<evidence type="ECO:0000256" key="7">
    <source>
        <dbReference type="ARBA" id="ARBA00023180"/>
    </source>
</evidence>
<dbReference type="Proteomes" id="UP000770717">
    <property type="component" value="Unassembled WGS sequence"/>
</dbReference>
<evidence type="ECO:0000256" key="8">
    <source>
        <dbReference type="SAM" id="MobiDB-lite"/>
    </source>
</evidence>
<feature type="region of interest" description="Disordered" evidence="8">
    <location>
        <begin position="178"/>
        <end position="205"/>
    </location>
</feature>
<keyword evidence="9" id="KW-1133">Transmembrane helix</keyword>
<dbReference type="EMBL" id="WNTK01000029">
    <property type="protein sequence ID" value="KAG9472987.1"/>
    <property type="molecule type" value="Genomic_DNA"/>
</dbReference>
<feature type="signal peptide" evidence="10">
    <location>
        <begin position="1"/>
        <end position="19"/>
    </location>
</feature>
<evidence type="ECO:0000256" key="2">
    <source>
        <dbReference type="ARBA" id="ARBA00022690"/>
    </source>
</evidence>
<evidence type="ECO:0000313" key="12">
    <source>
        <dbReference type="EMBL" id="KAG9472987.1"/>
    </source>
</evidence>
<evidence type="ECO:0000313" key="13">
    <source>
        <dbReference type="Proteomes" id="UP000770717"/>
    </source>
</evidence>
<feature type="compositionally biased region" description="Low complexity" evidence="8">
    <location>
        <begin position="191"/>
        <end position="200"/>
    </location>
</feature>
<evidence type="ECO:0000256" key="1">
    <source>
        <dbReference type="ARBA" id="ARBA00004370"/>
    </source>
</evidence>
<dbReference type="SMART" id="SM00765">
    <property type="entry name" value="MANEC"/>
    <property type="match status" value="1"/>
</dbReference>
<dbReference type="SMART" id="SM00131">
    <property type="entry name" value="KU"/>
    <property type="match status" value="2"/>
</dbReference>
<keyword evidence="9" id="KW-0812">Transmembrane</keyword>
<dbReference type="InterPro" id="IPR013980">
    <property type="entry name" value="MANSC_dom"/>
</dbReference>
<keyword evidence="3 10" id="KW-0732">Signal</keyword>
<dbReference type="InterPro" id="IPR002223">
    <property type="entry name" value="Kunitz_BPTI"/>
</dbReference>
<keyword evidence="5 9" id="KW-0472">Membrane</keyword>
<feature type="domain" description="BPTI/Kunitz inhibitor" evidence="11">
    <location>
        <begin position="217"/>
        <end position="267"/>
    </location>
</feature>
<dbReference type="PANTHER" id="PTHR47247:SF1">
    <property type="entry name" value="KUNITZ-TYPE PROTEASE INHIBITOR 2"/>
    <property type="match status" value="1"/>
</dbReference>
<evidence type="ECO:0000259" key="11">
    <source>
        <dbReference type="PROSITE" id="PS50279"/>
    </source>
</evidence>
<feature type="domain" description="BPTI/Kunitz inhibitor" evidence="11">
    <location>
        <begin position="121"/>
        <end position="171"/>
    </location>
</feature>
<evidence type="ECO:0000256" key="10">
    <source>
        <dbReference type="SAM" id="SignalP"/>
    </source>
</evidence>
<accession>A0A8J6JYP8</accession>
<comment type="subcellular location">
    <subcellularLocation>
        <location evidence="1">Membrane</location>
    </subcellularLocation>
</comment>
<dbReference type="Pfam" id="PF00014">
    <property type="entry name" value="Kunitz_BPTI"/>
    <property type="match status" value="2"/>
</dbReference>
<dbReference type="PRINTS" id="PR00759">
    <property type="entry name" value="BASICPTASE"/>
</dbReference>
<dbReference type="Gene3D" id="4.10.410.10">
    <property type="entry name" value="Pancreatic trypsin inhibitor Kunitz domain"/>
    <property type="match status" value="2"/>
</dbReference>
<evidence type="ECO:0000256" key="4">
    <source>
        <dbReference type="ARBA" id="ARBA00022900"/>
    </source>
</evidence>
<evidence type="ECO:0000256" key="5">
    <source>
        <dbReference type="ARBA" id="ARBA00023136"/>
    </source>
</evidence>
<dbReference type="GO" id="GO:0016020">
    <property type="term" value="C:membrane"/>
    <property type="evidence" value="ECO:0007669"/>
    <property type="project" value="UniProtKB-SubCell"/>
</dbReference>
<keyword evidence="4" id="KW-0722">Serine protease inhibitor</keyword>
<dbReference type="InterPro" id="IPR036880">
    <property type="entry name" value="Kunitz_BPTI_sf"/>
</dbReference>
<protein>
    <recommendedName>
        <fullName evidence="11">BPTI/Kunitz inhibitor domain-containing protein</fullName>
    </recommendedName>
</protein>
<dbReference type="InterPro" id="IPR020901">
    <property type="entry name" value="Prtase_inh_Kunz-CS"/>
</dbReference>
<dbReference type="PROSITE" id="PS00280">
    <property type="entry name" value="BPTI_KUNITZ_1"/>
    <property type="match status" value="1"/>
</dbReference>
<feature type="compositionally biased region" description="Basic and acidic residues" evidence="8">
    <location>
        <begin position="178"/>
        <end position="190"/>
    </location>
</feature>
<dbReference type="InterPro" id="IPR011106">
    <property type="entry name" value="MANSC_N"/>
</dbReference>
<organism evidence="12 13">
    <name type="scientific">Eleutherodactylus coqui</name>
    <name type="common">Puerto Rican coqui</name>
    <dbReference type="NCBI Taxonomy" id="57060"/>
    <lineage>
        <taxon>Eukaryota</taxon>
        <taxon>Metazoa</taxon>
        <taxon>Chordata</taxon>
        <taxon>Craniata</taxon>
        <taxon>Vertebrata</taxon>
        <taxon>Euteleostomi</taxon>
        <taxon>Amphibia</taxon>
        <taxon>Batrachia</taxon>
        <taxon>Anura</taxon>
        <taxon>Neobatrachia</taxon>
        <taxon>Hyloidea</taxon>
        <taxon>Eleutherodactylidae</taxon>
        <taxon>Eleutherodactylinae</taxon>
        <taxon>Eleutherodactylus</taxon>
        <taxon>Eleutherodactylus</taxon>
    </lineage>
</organism>
<comment type="caution">
    <text evidence="12">The sequence shown here is derived from an EMBL/GenBank/DDBJ whole genome shotgun (WGS) entry which is preliminary data.</text>
</comment>
<gene>
    <name evidence="12" type="ORF">GDO78_015615</name>
</gene>
<evidence type="ECO:0000256" key="6">
    <source>
        <dbReference type="ARBA" id="ARBA00023157"/>
    </source>
</evidence>
<sequence>MAVWWLRGLLLLVIPVALADPELPCEGYEVVEGYGMENVEFPSQFGVKLLESPEDVADEQACWQRGCDTKDCDVAVMSAGRCYLLRCTFKGYDLCELTQQDGARSYRKTSRGVRPTQDDFCLPEKATGQCRASFTRWFYDAEAETCATFTYGGCNGNLNNHVGQKECMQKCQGVKAGKSGDTEAPSKHAEPASSQSAPEPEAAKVQAPKKENFAEYCAAPAVVGPCRAAFQRWFHDSSSGTCKKFVYGGCNSNKNNYLTETDCRNMCFGRTGDDDDYADHNVMHRSVTAVVLPILLALLAATLIGIMILFFVKVAKKNQDNAGFRAMWNPIDDKECLMNSAYTL</sequence>
<evidence type="ECO:0000256" key="3">
    <source>
        <dbReference type="ARBA" id="ARBA00022729"/>
    </source>
</evidence>
<dbReference type="PANTHER" id="PTHR47247">
    <property type="entry name" value="KUNITZ-TYPE PROTEASE INHIBITOR 2"/>
    <property type="match status" value="1"/>
</dbReference>
<dbReference type="GO" id="GO:0004867">
    <property type="term" value="F:serine-type endopeptidase inhibitor activity"/>
    <property type="evidence" value="ECO:0007669"/>
    <property type="project" value="UniProtKB-KW"/>
</dbReference>
<keyword evidence="6" id="KW-1015">Disulfide bond</keyword>
<dbReference type="PROSITE" id="PS50279">
    <property type="entry name" value="BPTI_KUNITZ_2"/>
    <property type="match status" value="2"/>
</dbReference>
<feature type="chain" id="PRO_5035200815" description="BPTI/Kunitz inhibitor domain-containing protein" evidence="10">
    <location>
        <begin position="20"/>
        <end position="344"/>
    </location>
</feature>
<dbReference type="SUPFAM" id="SSF57362">
    <property type="entry name" value="BPTI-like"/>
    <property type="match status" value="2"/>
</dbReference>
<keyword evidence="13" id="KW-1185">Reference proteome</keyword>
<dbReference type="OrthoDB" id="196393at2759"/>
<evidence type="ECO:0000256" key="9">
    <source>
        <dbReference type="SAM" id="Phobius"/>
    </source>
</evidence>
<feature type="transmembrane region" description="Helical" evidence="9">
    <location>
        <begin position="290"/>
        <end position="312"/>
    </location>
</feature>
<name>A0A8J6JYP8_ELECQ</name>